<dbReference type="Proteomes" id="UP001497482">
    <property type="component" value="Chromosome 2"/>
</dbReference>
<name>A0AAV2KU98_KNICA</name>
<sequence length="120" mass="13324">MVTSWFDATSPQPQTGPLSRVSSEVWGWPALWLLHLGCMQRAGSSDSIINKHTKPTSRLQLSHSREREKEKTLQTVLRKQLCPKEESNLGCFVPNKQQAALPNRLVFAAAACVGLVTLVQ</sequence>
<evidence type="ECO:0000313" key="1">
    <source>
        <dbReference type="EMBL" id="CAL1592193.1"/>
    </source>
</evidence>
<gene>
    <name evidence="1" type="ORF">KC01_LOCUS21475</name>
</gene>
<proteinExistence type="predicted"/>
<organism evidence="1 2">
    <name type="scientific">Knipowitschia caucasica</name>
    <name type="common">Caucasian dwarf goby</name>
    <name type="synonym">Pomatoschistus caucasicus</name>
    <dbReference type="NCBI Taxonomy" id="637954"/>
    <lineage>
        <taxon>Eukaryota</taxon>
        <taxon>Metazoa</taxon>
        <taxon>Chordata</taxon>
        <taxon>Craniata</taxon>
        <taxon>Vertebrata</taxon>
        <taxon>Euteleostomi</taxon>
        <taxon>Actinopterygii</taxon>
        <taxon>Neopterygii</taxon>
        <taxon>Teleostei</taxon>
        <taxon>Neoteleostei</taxon>
        <taxon>Acanthomorphata</taxon>
        <taxon>Gobiaria</taxon>
        <taxon>Gobiiformes</taxon>
        <taxon>Gobioidei</taxon>
        <taxon>Gobiidae</taxon>
        <taxon>Gobiinae</taxon>
        <taxon>Knipowitschia</taxon>
    </lineage>
</organism>
<evidence type="ECO:0000313" key="2">
    <source>
        <dbReference type="Proteomes" id="UP001497482"/>
    </source>
</evidence>
<accession>A0AAV2KU98</accession>
<dbReference type="AlphaFoldDB" id="A0AAV2KU98"/>
<dbReference type="EMBL" id="OZ035824">
    <property type="protein sequence ID" value="CAL1592193.1"/>
    <property type="molecule type" value="Genomic_DNA"/>
</dbReference>
<protein>
    <submittedName>
        <fullName evidence="1">Uncharacterized protein</fullName>
    </submittedName>
</protein>
<keyword evidence="2" id="KW-1185">Reference proteome</keyword>
<reference evidence="1 2" key="1">
    <citation type="submission" date="2024-04" db="EMBL/GenBank/DDBJ databases">
        <authorList>
            <person name="Waldvogel A.-M."/>
            <person name="Schoenle A."/>
        </authorList>
    </citation>
    <scope>NUCLEOTIDE SEQUENCE [LARGE SCALE GENOMIC DNA]</scope>
</reference>